<evidence type="ECO:0000313" key="2">
    <source>
        <dbReference type="Proteomes" id="UP000507962"/>
    </source>
</evidence>
<sequence>MAISFTEAIQKAREELNMLIGLEIDSTVSAEPNAEGWRVTLEAIEKRAIPDSLDILGVYETMLDDEGKVSEFRRVRMRKRIDTDDTED</sequence>
<gene>
    <name evidence="1" type="ORF">MSL71_6900</name>
</gene>
<organism evidence="1 2">
    <name type="scientific">Desulfoluna butyratoxydans</name>
    <dbReference type="NCBI Taxonomy" id="231438"/>
    <lineage>
        <taxon>Bacteria</taxon>
        <taxon>Pseudomonadati</taxon>
        <taxon>Thermodesulfobacteriota</taxon>
        <taxon>Desulfobacteria</taxon>
        <taxon>Desulfobacterales</taxon>
        <taxon>Desulfolunaceae</taxon>
        <taxon>Desulfoluna</taxon>
    </lineage>
</organism>
<dbReference type="Proteomes" id="UP000507962">
    <property type="component" value="Unassembled WGS sequence"/>
</dbReference>
<reference evidence="1 2" key="1">
    <citation type="submission" date="2019-03" db="EMBL/GenBank/DDBJ databases">
        <authorList>
            <person name="Nijsse B."/>
        </authorList>
    </citation>
    <scope>NUCLEOTIDE SEQUENCE [LARGE SCALE GENOMIC DNA]</scope>
    <source>
        <strain evidence="1">Desulfoluna butyratoxydans MSL71</strain>
    </source>
</reference>
<name>A0A4U8YPA5_9BACT</name>
<proteinExistence type="predicted"/>
<accession>A0A4U8YPA5</accession>
<dbReference type="InterPro" id="IPR008634">
    <property type="entry name" value="Gas-vesicle_GvpO"/>
</dbReference>
<dbReference type="Pfam" id="PF05800">
    <property type="entry name" value="GvpO"/>
    <property type="match status" value="1"/>
</dbReference>
<protein>
    <submittedName>
        <fullName evidence="1">Gas vesicle protein gvpo</fullName>
    </submittedName>
</protein>
<keyword evidence="2" id="KW-1185">Reference proteome</keyword>
<evidence type="ECO:0000313" key="1">
    <source>
        <dbReference type="EMBL" id="VFQ43063.1"/>
    </source>
</evidence>
<dbReference type="EMBL" id="CAADHO010000001">
    <property type="protein sequence ID" value="VFQ43063.1"/>
    <property type="molecule type" value="Genomic_DNA"/>
</dbReference>
<dbReference type="GO" id="GO:0031412">
    <property type="term" value="P:gas vesicle organization"/>
    <property type="evidence" value="ECO:0007669"/>
    <property type="project" value="InterPro"/>
</dbReference>
<dbReference type="AlphaFoldDB" id="A0A4U8YPA5"/>